<dbReference type="InterPro" id="IPR029044">
    <property type="entry name" value="Nucleotide-diphossugar_trans"/>
</dbReference>
<dbReference type="OrthoDB" id="6159198at2759"/>
<dbReference type="GO" id="GO:0004653">
    <property type="term" value="F:polypeptide N-acetylgalactosaminyltransferase activity"/>
    <property type="evidence" value="ECO:0007669"/>
    <property type="project" value="TreeGrafter"/>
</dbReference>
<dbReference type="GO" id="GO:0005794">
    <property type="term" value="C:Golgi apparatus"/>
    <property type="evidence" value="ECO:0007669"/>
    <property type="project" value="TreeGrafter"/>
</dbReference>
<comment type="caution">
    <text evidence="5">The sequence shown here is derived from an EMBL/GenBank/DDBJ whole genome shotgun (WGS) entry which is preliminary data.</text>
</comment>
<keyword evidence="3" id="KW-0472">Membrane</keyword>
<dbReference type="PANTHER" id="PTHR11675">
    <property type="entry name" value="N-ACETYLGALACTOSAMINYLTRANSFERASE"/>
    <property type="match status" value="1"/>
</dbReference>
<keyword evidence="2" id="KW-0325">Glycoprotein</keyword>
<name>A0A8S3YZH5_9EUPU</name>
<dbReference type="SUPFAM" id="SSF53448">
    <property type="entry name" value="Nucleotide-diphospho-sugar transferases"/>
    <property type="match status" value="1"/>
</dbReference>
<evidence type="ECO:0000256" key="2">
    <source>
        <dbReference type="ARBA" id="ARBA00023180"/>
    </source>
</evidence>
<keyword evidence="3" id="KW-0812">Transmembrane</keyword>
<evidence type="ECO:0000259" key="4">
    <source>
        <dbReference type="Pfam" id="PF00535"/>
    </source>
</evidence>
<proteinExistence type="predicted"/>
<dbReference type="PANTHER" id="PTHR11675:SF134">
    <property type="entry name" value="N-ACETYLGALACTOSAMINYLTRANSFERASE 4-RELATED"/>
    <property type="match status" value="1"/>
</dbReference>
<accession>A0A8S3YZH5</accession>
<reference evidence="5" key="1">
    <citation type="submission" date="2021-04" db="EMBL/GenBank/DDBJ databases">
        <authorList>
            <consortium name="Molecular Ecology Group"/>
        </authorList>
    </citation>
    <scope>NUCLEOTIDE SEQUENCE</scope>
</reference>
<evidence type="ECO:0000256" key="3">
    <source>
        <dbReference type="SAM" id="Phobius"/>
    </source>
</evidence>
<dbReference type="InterPro" id="IPR001173">
    <property type="entry name" value="Glyco_trans_2-like"/>
</dbReference>
<protein>
    <recommendedName>
        <fullName evidence="4">Glycosyltransferase 2-like domain-containing protein</fullName>
    </recommendedName>
</protein>
<feature type="non-terminal residue" evidence="5">
    <location>
        <position position="356"/>
    </location>
</feature>
<dbReference type="GO" id="GO:0006493">
    <property type="term" value="P:protein O-linked glycosylation"/>
    <property type="evidence" value="ECO:0007669"/>
    <property type="project" value="TreeGrafter"/>
</dbReference>
<dbReference type="Pfam" id="PF00535">
    <property type="entry name" value="Glycos_transf_2"/>
    <property type="match status" value="1"/>
</dbReference>
<gene>
    <name evidence="5" type="ORF">CUNI_LOCUS6380</name>
</gene>
<dbReference type="EMBL" id="CAJHNH020000969">
    <property type="protein sequence ID" value="CAG5120822.1"/>
    <property type="molecule type" value="Genomic_DNA"/>
</dbReference>
<organism evidence="5 6">
    <name type="scientific">Candidula unifasciata</name>
    <dbReference type="NCBI Taxonomy" id="100452"/>
    <lineage>
        <taxon>Eukaryota</taxon>
        <taxon>Metazoa</taxon>
        <taxon>Spiralia</taxon>
        <taxon>Lophotrochozoa</taxon>
        <taxon>Mollusca</taxon>
        <taxon>Gastropoda</taxon>
        <taxon>Heterobranchia</taxon>
        <taxon>Euthyneura</taxon>
        <taxon>Panpulmonata</taxon>
        <taxon>Eupulmonata</taxon>
        <taxon>Stylommatophora</taxon>
        <taxon>Helicina</taxon>
        <taxon>Helicoidea</taxon>
        <taxon>Geomitridae</taxon>
        <taxon>Candidula</taxon>
    </lineage>
</organism>
<evidence type="ECO:0000313" key="6">
    <source>
        <dbReference type="Proteomes" id="UP000678393"/>
    </source>
</evidence>
<sequence>MRRNTITLIKYIVSSCLLIVTGVSFLHGIQWVKSRPPDQLGDAPKVDSRQAVPNPTLRQVFDNILLQTRAEREKIDWHDYKSIEAEKQRQGPGEQGQAYIMSADEESRKNELYRANGFNALASDGISLQRSVKDIRHSDCQKKHYLKYLPTASFIIPFHNEHLSTLLRSVYSILNRAPKELVKEIILADDHSTHDECKQPLDDYVKEHFTNVFVVRAEKREGLIRTRLLGARRATAEVLIFLDSHIECSINFLPPLLEPIAENYRTVVCPFIDVIDYENFAYRAQDEGARGAFDWELFYKRLPLLEEDLKHPAEPFANPVMAGGLFAISRDWFWELGGYDPGLDIWGGEQYELSFK</sequence>
<feature type="transmembrane region" description="Helical" evidence="3">
    <location>
        <begin position="12"/>
        <end position="32"/>
    </location>
</feature>
<dbReference type="AlphaFoldDB" id="A0A8S3YZH5"/>
<keyword evidence="3" id="KW-1133">Transmembrane helix</keyword>
<keyword evidence="1" id="KW-1015">Disulfide bond</keyword>
<feature type="domain" description="Glycosyltransferase 2-like" evidence="4">
    <location>
        <begin position="153"/>
        <end position="336"/>
    </location>
</feature>
<dbReference type="Gene3D" id="3.90.550.10">
    <property type="entry name" value="Spore Coat Polysaccharide Biosynthesis Protein SpsA, Chain A"/>
    <property type="match status" value="1"/>
</dbReference>
<evidence type="ECO:0000256" key="1">
    <source>
        <dbReference type="ARBA" id="ARBA00023157"/>
    </source>
</evidence>
<evidence type="ECO:0000313" key="5">
    <source>
        <dbReference type="EMBL" id="CAG5120822.1"/>
    </source>
</evidence>
<keyword evidence="6" id="KW-1185">Reference proteome</keyword>
<dbReference type="Proteomes" id="UP000678393">
    <property type="component" value="Unassembled WGS sequence"/>
</dbReference>